<dbReference type="PROSITE" id="PS51186">
    <property type="entry name" value="GNAT"/>
    <property type="match status" value="1"/>
</dbReference>
<keyword evidence="2" id="KW-0689">Ribosomal protein</keyword>
<dbReference type="GO" id="GO:0016747">
    <property type="term" value="F:acyltransferase activity, transferring groups other than amino-acyl groups"/>
    <property type="evidence" value="ECO:0007669"/>
    <property type="project" value="InterPro"/>
</dbReference>
<accession>A0A7W6Y492</accession>
<protein>
    <submittedName>
        <fullName evidence="2">Ribosomal protein S18 acetylase RimI-like enzyme</fullName>
    </submittedName>
</protein>
<dbReference type="PANTHER" id="PTHR43233">
    <property type="entry name" value="FAMILY N-ACETYLTRANSFERASE, PUTATIVE (AFU_ORTHOLOGUE AFUA_6G03350)-RELATED"/>
    <property type="match status" value="1"/>
</dbReference>
<dbReference type="InterPro" id="IPR000182">
    <property type="entry name" value="GNAT_dom"/>
</dbReference>
<dbReference type="EMBL" id="JACIHM010000009">
    <property type="protein sequence ID" value="MBB4448837.1"/>
    <property type="molecule type" value="Genomic_DNA"/>
</dbReference>
<proteinExistence type="predicted"/>
<comment type="caution">
    <text evidence="2">The sequence shown here is derived from an EMBL/GenBank/DDBJ whole genome shotgun (WGS) entry which is preliminary data.</text>
</comment>
<reference evidence="2 3" key="1">
    <citation type="submission" date="2020-08" db="EMBL/GenBank/DDBJ databases">
        <title>Genomic Encyclopedia of Type Strains, Phase IV (KMG-V): Genome sequencing to study the core and pangenomes of soil and plant-associated prokaryotes.</title>
        <authorList>
            <person name="Whitman W."/>
        </authorList>
    </citation>
    <scope>NUCLEOTIDE SEQUENCE [LARGE SCALE GENOMIC DNA]</scope>
    <source>
        <strain evidence="2 3">SEMIA 452</strain>
    </source>
</reference>
<evidence type="ECO:0000259" key="1">
    <source>
        <dbReference type="PROSITE" id="PS51186"/>
    </source>
</evidence>
<dbReference type="InterPro" id="IPR016181">
    <property type="entry name" value="Acyl_CoA_acyltransferase"/>
</dbReference>
<sequence length="154" mass="17091">MLYRYSTREEMMAVDDDKSTYTLVKQPPEIEDYMRLRKISGLTPFERDAAEIGLKGTVFASVVSYNGNAVGMGRLVGDGGCFFQVTDIAVHPDHQGRGLGKMIMASIMEYVESALPTSAYVSLIADVPANRLYEQFGFKQTAPRSVGMSYIVRK</sequence>
<name>A0A7W6Y492_9HYPH</name>
<evidence type="ECO:0000313" key="2">
    <source>
        <dbReference type="EMBL" id="MBB4448837.1"/>
    </source>
</evidence>
<gene>
    <name evidence="2" type="ORF">GGE35_004687</name>
</gene>
<evidence type="ECO:0000313" key="3">
    <source>
        <dbReference type="Proteomes" id="UP000576087"/>
    </source>
</evidence>
<keyword evidence="2" id="KW-0687">Ribonucleoprotein</keyword>
<dbReference type="InterPro" id="IPR053144">
    <property type="entry name" value="Acetyltransferase_Butenolide"/>
</dbReference>
<dbReference type="CDD" id="cd04301">
    <property type="entry name" value="NAT_SF"/>
    <property type="match status" value="1"/>
</dbReference>
<organism evidence="2 3">
    <name type="scientific">Aliirhizobium cellulosilyticum</name>
    <dbReference type="NCBI Taxonomy" id="393664"/>
    <lineage>
        <taxon>Bacteria</taxon>
        <taxon>Pseudomonadati</taxon>
        <taxon>Pseudomonadota</taxon>
        <taxon>Alphaproteobacteria</taxon>
        <taxon>Hyphomicrobiales</taxon>
        <taxon>Rhizobiaceae</taxon>
        <taxon>Aliirhizobium</taxon>
    </lineage>
</organism>
<feature type="domain" description="N-acetyltransferase" evidence="1">
    <location>
        <begin position="19"/>
        <end position="154"/>
    </location>
</feature>
<dbReference type="GO" id="GO:0005840">
    <property type="term" value="C:ribosome"/>
    <property type="evidence" value="ECO:0007669"/>
    <property type="project" value="UniProtKB-KW"/>
</dbReference>
<dbReference type="Pfam" id="PF13508">
    <property type="entry name" value="Acetyltransf_7"/>
    <property type="match status" value="1"/>
</dbReference>
<dbReference type="SUPFAM" id="SSF55729">
    <property type="entry name" value="Acyl-CoA N-acyltransferases (Nat)"/>
    <property type="match status" value="1"/>
</dbReference>
<dbReference type="AlphaFoldDB" id="A0A7W6Y492"/>
<dbReference type="Proteomes" id="UP000576087">
    <property type="component" value="Unassembled WGS sequence"/>
</dbReference>
<dbReference type="PANTHER" id="PTHR43233:SF1">
    <property type="entry name" value="FAMILY N-ACETYLTRANSFERASE, PUTATIVE (AFU_ORTHOLOGUE AFUA_6G03350)-RELATED"/>
    <property type="match status" value="1"/>
</dbReference>
<dbReference type="Gene3D" id="3.40.630.30">
    <property type="match status" value="1"/>
</dbReference>